<keyword evidence="1" id="KW-0812">Transmembrane</keyword>
<keyword evidence="4" id="KW-1185">Reference proteome</keyword>
<dbReference type="RefSeq" id="WP_165100697.1">
    <property type="nucleotide sequence ID" value="NZ_CP049056.1"/>
</dbReference>
<evidence type="ECO:0000313" key="4">
    <source>
        <dbReference type="Proteomes" id="UP000503336"/>
    </source>
</evidence>
<protein>
    <submittedName>
        <fullName evidence="3">VPLPA-CTERM sorting domain-containing protein</fullName>
    </submittedName>
</protein>
<sequence length="195" mass="20252">MTKHTGFRVIMAALAVAFFGGGAGAATVGFDDGKPKKGEAYVEAGFAFDDARIVNGNCMKGACAALNKKERMVMTLESGDRFDLNQISFSFLGGSSTKTGKAGNTLTLTADNAATISFSIADFGKKRFHTVAFDDGFFAGVRSLVFTSSNGGNVRLDAFAAAASAPMPSVPLPASAWLLLGALGGLGFMRRRRAA</sequence>
<proteinExistence type="predicted"/>
<keyword evidence="1" id="KW-0472">Membrane</keyword>
<organism evidence="3 4">
    <name type="scientific">Pikeienuella piscinae</name>
    <dbReference type="NCBI Taxonomy" id="2748098"/>
    <lineage>
        <taxon>Bacteria</taxon>
        <taxon>Pseudomonadati</taxon>
        <taxon>Pseudomonadota</taxon>
        <taxon>Alphaproteobacteria</taxon>
        <taxon>Rhodobacterales</taxon>
        <taxon>Paracoccaceae</taxon>
        <taxon>Pikeienuella</taxon>
    </lineage>
</organism>
<evidence type="ECO:0000313" key="3">
    <source>
        <dbReference type="EMBL" id="QIE56852.1"/>
    </source>
</evidence>
<gene>
    <name evidence="3" type="ORF">G5B40_16260</name>
</gene>
<dbReference type="EMBL" id="CP049056">
    <property type="protein sequence ID" value="QIE56852.1"/>
    <property type="molecule type" value="Genomic_DNA"/>
</dbReference>
<dbReference type="InterPro" id="IPR022472">
    <property type="entry name" value="VPLPA-CTERM"/>
</dbReference>
<dbReference type="AlphaFoldDB" id="A0A7L5BYN3"/>
<accession>A0A7L5BYN3</accession>
<feature type="chain" id="PRO_5029864868" evidence="2">
    <location>
        <begin position="26"/>
        <end position="195"/>
    </location>
</feature>
<name>A0A7L5BYN3_9RHOB</name>
<keyword evidence="1" id="KW-1133">Transmembrane helix</keyword>
<keyword evidence="2" id="KW-0732">Signal</keyword>
<reference evidence="3 4" key="1">
    <citation type="submission" date="2020-02" db="EMBL/GenBank/DDBJ databases">
        <title>complete genome sequence of Rhodobacteraceae bacterium.</title>
        <authorList>
            <person name="Park J."/>
            <person name="Kim Y.-S."/>
            <person name="Kim K.-H."/>
        </authorList>
    </citation>
    <scope>NUCLEOTIDE SEQUENCE [LARGE SCALE GENOMIC DNA]</scope>
    <source>
        <strain evidence="3 4">RR4-56</strain>
    </source>
</reference>
<feature type="transmembrane region" description="Helical" evidence="1">
    <location>
        <begin position="170"/>
        <end position="189"/>
    </location>
</feature>
<evidence type="ECO:0000256" key="2">
    <source>
        <dbReference type="SAM" id="SignalP"/>
    </source>
</evidence>
<dbReference type="Proteomes" id="UP000503336">
    <property type="component" value="Chromosome"/>
</dbReference>
<dbReference type="KEGG" id="hdh:G5B40_16260"/>
<feature type="signal peptide" evidence="2">
    <location>
        <begin position="1"/>
        <end position="25"/>
    </location>
</feature>
<evidence type="ECO:0000256" key="1">
    <source>
        <dbReference type="SAM" id="Phobius"/>
    </source>
</evidence>
<dbReference type="NCBIfam" id="TIGR03370">
    <property type="entry name" value="VPLPA-CTERM"/>
    <property type="match status" value="1"/>
</dbReference>